<keyword evidence="4" id="KW-0378">Hydrolase</keyword>
<evidence type="ECO:0000313" key="9">
    <source>
        <dbReference type="EMBL" id="AET84926.1"/>
    </source>
</evidence>
<reference evidence="9 10" key="1">
    <citation type="submission" date="2010-12" db="EMBL/GenBank/DDBJ databases">
        <title>The Genome Sequence of Micromonas pusilla virus SP1.</title>
        <authorList>
            <consortium name="The Broad Institute Genome Sequencing Platform"/>
            <person name="Henn M.R."/>
            <person name="Suttle C."/>
            <person name="Winget D."/>
            <person name="Chan A."/>
            <person name="Levin J."/>
            <person name="Malboeuf C."/>
            <person name="Casali M."/>
            <person name="Russ C."/>
            <person name="Lennon N."/>
            <person name="Chapman S.B."/>
            <person name="Erlich R."/>
            <person name="Young S.K."/>
            <person name="Yandava C."/>
            <person name="Zeng Q."/>
            <person name="Alvarado L."/>
            <person name="Anderson S."/>
            <person name="Berlin A."/>
            <person name="Chen Z."/>
            <person name="Freedman E."/>
            <person name="Gellesch M."/>
            <person name="Goldberg J."/>
            <person name="Green L."/>
            <person name="Griggs A."/>
            <person name="Gujja S."/>
            <person name="Heilman E.R."/>
            <person name="Heiman D."/>
            <person name="Hollinger A."/>
            <person name="Howarth C."/>
            <person name="Larson L."/>
            <person name="Mehta T."/>
            <person name="Pearson M."/>
            <person name="Roberts A."/>
            <person name="Ryan E."/>
            <person name="Saif S."/>
            <person name="Shea T."/>
            <person name="Shenoy N."/>
            <person name="Sisk P."/>
            <person name="Stolte C."/>
            <person name="Sykes S."/>
            <person name="White J."/>
            <person name="Haas B."/>
            <person name="Nusbaum C."/>
            <person name="Birren B."/>
        </authorList>
    </citation>
    <scope>NUCLEOTIDE SEQUENCE [LARGE SCALE GENOMIC DNA]</scope>
    <source>
        <strain evidence="9 10">SP1</strain>
    </source>
</reference>
<dbReference type="InterPro" id="IPR002125">
    <property type="entry name" value="CMP_dCMP_dom"/>
</dbReference>
<evidence type="ECO:0000256" key="5">
    <source>
        <dbReference type="ARBA" id="ARBA00022833"/>
    </source>
</evidence>
<gene>
    <name evidence="9" type="ORF">MPXG_00128</name>
</gene>
<dbReference type="SUPFAM" id="SSF53927">
    <property type="entry name" value="Cytidine deaminase-like"/>
    <property type="match status" value="1"/>
</dbReference>
<dbReference type="Pfam" id="PF00383">
    <property type="entry name" value="dCMP_cyt_deam_1"/>
    <property type="match status" value="1"/>
</dbReference>
<dbReference type="EMBL" id="JF974320">
    <property type="protein sequence ID" value="AET84926.1"/>
    <property type="molecule type" value="Genomic_DNA"/>
</dbReference>
<dbReference type="PANTHER" id="PTHR11086:SF18">
    <property type="entry name" value="DEOXYCYTIDYLATE DEAMINASE"/>
    <property type="match status" value="1"/>
</dbReference>
<feature type="binding site" evidence="7">
    <location>
        <position position="115"/>
    </location>
    <ligand>
        <name>Zn(2+)</name>
        <dbReference type="ChEBI" id="CHEBI:29105"/>
        <note>catalytic</note>
    </ligand>
</feature>
<dbReference type="GO" id="GO:0004132">
    <property type="term" value="F:dCMP deaminase activity"/>
    <property type="evidence" value="ECO:0007669"/>
    <property type="project" value="InterPro"/>
</dbReference>
<evidence type="ECO:0000256" key="6">
    <source>
        <dbReference type="PIRSR" id="PIRSR006019-1"/>
    </source>
</evidence>
<dbReference type="InterPro" id="IPR035105">
    <property type="entry name" value="Deoxycytidylate_deaminase_dom"/>
</dbReference>
<keyword evidence="3 7" id="KW-0479">Metal-binding</keyword>
<comment type="cofactor">
    <cofactor evidence="1 7">
        <name>Zn(2+)</name>
        <dbReference type="ChEBI" id="CHEBI:29105"/>
    </cofactor>
</comment>
<comment type="similarity">
    <text evidence="2">Belongs to the cytidine and deoxycytidylate deaminase family.</text>
</comment>
<dbReference type="PIRSF" id="PIRSF006019">
    <property type="entry name" value="dCMP_deaminase"/>
    <property type="match status" value="1"/>
</dbReference>
<feature type="binding site" evidence="7">
    <location>
        <position position="112"/>
    </location>
    <ligand>
        <name>Zn(2+)</name>
        <dbReference type="ChEBI" id="CHEBI:29105"/>
        <note>catalytic</note>
    </ligand>
</feature>
<dbReference type="CDD" id="cd01286">
    <property type="entry name" value="deoxycytidylate_deaminase"/>
    <property type="match status" value="1"/>
</dbReference>
<dbReference type="GO" id="GO:0006220">
    <property type="term" value="P:pyrimidine nucleotide metabolic process"/>
    <property type="evidence" value="ECO:0007669"/>
    <property type="project" value="InterPro"/>
</dbReference>
<keyword evidence="10" id="KW-1185">Reference proteome</keyword>
<protein>
    <submittedName>
        <fullName evidence="9">dCMP deaminase</fullName>
    </submittedName>
</protein>
<dbReference type="GO" id="GO:0008270">
    <property type="term" value="F:zinc ion binding"/>
    <property type="evidence" value="ECO:0007669"/>
    <property type="project" value="InterPro"/>
</dbReference>
<accession>G9E699</accession>
<sequence length="151" mass="17005">MESRRPLPLRFMSVPKQESPRISWEEYFMKTAQLASVRSPCERLQVGCVLVKNNRLISMGYNGFLGGCEHKSIVRDNHEQATIHAEINAVTDAAKRGVSIDGAEAYVTHYPCLNCYKALASSGVKKIYYNTDYKNDPVVEELGYDVNVTKL</sequence>
<dbReference type="PROSITE" id="PS00903">
    <property type="entry name" value="CYT_DCMP_DEAMINASES_1"/>
    <property type="match status" value="1"/>
</dbReference>
<evidence type="ECO:0000256" key="3">
    <source>
        <dbReference type="ARBA" id="ARBA00022723"/>
    </source>
</evidence>
<feature type="domain" description="CMP/dCMP-type deaminase" evidence="8">
    <location>
        <begin position="23"/>
        <end position="151"/>
    </location>
</feature>
<dbReference type="PANTHER" id="PTHR11086">
    <property type="entry name" value="DEOXYCYTIDYLATE DEAMINASE-RELATED"/>
    <property type="match status" value="1"/>
</dbReference>
<evidence type="ECO:0000256" key="2">
    <source>
        <dbReference type="ARBA" id="ARBA00006576"/>
    </source>
</evidence>
<dbReference type="InterPro" id="IPR016193">
    <property type="entry name" value="Cytidine_deaminase-like"/>
</dbReference>
<feature type="active site" description="Proton donor" evidence="6">
    <location>
        <position position="86"/>
    </location>
</feature>
<dbReference type="InterPro" id="IPR016192">
    <property type="entry name" value="APOBEC/CMP_deaminase_Zn-bd"/>
</dbReference>
<dbReference type="InterPro" id="IPR016473">
    <property type="entry name" value="dCMP_deaminase"/>
</dbReference>
<evidence type="ECO:0000256" key="7">
    <source>
        <dbReference type="PIRSR" id="PIRSR006019-2"/>
    </source>
</evidence>
<dbReference type="PROSITE" id="PS51747">
    <property type="entry name" value="CYT_DCMP_DEAMINASES_2"/>
    <property type="match status" value="1"/>
</dbReference>
<proteinExistence type="inferred from homology"/>
<evidence type="ECO:0000259" key="8">
    <source>
        <dbReference type="PROSITE" id="PS51747"/>
    </source>
</evidence>
<feature type="binding site" evidence="7">
    <location>
        <position position="84"/>
    </location>
    <ligand>
        <name>Zn(2+)</name>
        <dbReference type="ChEBI" id="CHEBI:29105"/>
        <note>catalytic</note>
    </ligand>
</feature>
<evidence type="ECO:0000256" key="4">
    <source>
        <dbReference type="ARBA" id="ARBA00022801"/>
    </source>
</evidence>
<dbReference type="Proteomes" id="UP000232710">
    <property type="component" value="Segment"/>
</dbReference>
<dbReference type="Gene3D" id="3.40.140.10">
    <property type="entry name" value="Cytidine Deaminase, domain 2"/>
    <property type="match status" value="1"/>
</dbReference>
<evidence type="ECO:0000256" key="1">
    <source>
        <dbReference type="ARBA" id="ARBA00001947"/>
    </source>
</evidence>
<name>G9E699_MPSP1</name>
<evidence type="ECO:0000313" key="10">
    <source>
        <dbReference type="Proteomes" id="UP000232710"/>
    </source>
</evidence>
<organismHost>
    <name type="scientific">Micromonas pusilla</name>
    <name type="common">Picoplanktonic green alga</name>
    <name type="synonym">Chromulina pusilla</name>
    <dbReference type="NCBI Taxonomy" id="38833"/>
</organismHost>
<keyword evidence="5 7" id="KW-0862">Zinc</keyword>
<dbReference type="InterPro" id="IPR015517">
    <property type="entry name" value="dCMP_deaminase-rel"/>
</dbReference>
<organism evidence="9 10">
    <name type="scientific">Micromonas pusilla virus SP1</name>
    <name type="common">MpV-SP1</name>
    <dbReference type="NCBI Taxonomy" id="373996"/>
    <lineage>
        <taxon>Viruses</taxon>
        <taxon>Varidnaviria</taxon>
        <taxon>Bamfordvirae</taxon>
        <taxon>Nucleocytoviricota</taxon>
        <taxon>Megaviricetes</taxon>
        <taxon>Algavirales</taxon>
        <taxon>Phycodnaviridae</taxon>
        <taxon>Prasinovirus</taxon>
        <taxon>Prasinovirus micromonas</taxon>
    </lineage>
</organism>